<keyword evidence="8 11" id="KW-0408">Iron</keyword>
<dbReference type="PRINTS" id="PR00463">
    <property type="entry name" value="EP450I"/>
</dbReference>
<dbReference type="InterPro" id="IPR002401">
    <property type="entry name" value="Cyt_P450_E_grp-I"/>
</dbReference>
<evidence type="ECO:0008006" key="15">
    <source>
        <dbReference type="Google" id="ProtNLM"/>
    </source>
</evidence>
<dbReference type="GO" id="GO:0020037">
    <property type="term" value="F:heme binding"/>
    <property type="evidence" value="ECO:0007669"/>
    <property type="project" value="InterPro"/>
</dbReference>
<dbReference type="PRINTS" id="PR00385">
    <property type="entry name" value="P450"/>
</dbReference>
<comment type="similarity">
    <text evidence="12">Belongs to the cytochrome P450 family.</text>
</comment>
<reference evidence="14" key="1">
    <citation type="journal article" date="2014" name="Science">
        <title>The coffee genome provides insight into the convergent evolution of caffeine biosynthesis.</title>
        <authorList>
            <person name="Denoeud F."/>
            <person name="Carretero-Paulet L."/>
            <person name="Dereeper A."/>
            <person name="Droc G."/>
            <person name="Guyot R."/>
            <person name="Pietrella M."/>
            <person name="Zheng C."/>
            <person name="Alberti A."/>
            <person name="Anthony F."/>
            <person name="Aprea G."/>
            <person name="Aury J.M."/>
            <person name="Bento P."/>
            <person name="Bernard M."/>
            <person name="Bocs S."/>
            <person name="Campa C."/>
            <person name="Cenci A."/>
            <person name="Combes M.C."/>
            <person name="Crouzillat D."/>
            <person name="Da Silva C."/>
            <person name="Daddiego L."/>
            <person name="De Bellis F."/>
            <person name="Dussert S."/>
            <person name="Garsmeur O."/>
            <person name="Gayraud T."/>
            <person name="Guignon V."/>
            <person name="Jahn K."/>
            <person name="Jamilloux V."/>
            <person name="Joet T."/>
            <person name="Labadie K."/>
            <person name="Lan T."/>
            <person name="Leclercq J."/>
            <person name="Lepelley M."/>
            <person name="Leroy T."/>
            <person name="Li L.T."/>
            <person name="Librado P."/>
            <person name="Lopez L."/>
            <person name="Munoz A."/>
            <person name="Noel B."/>
            <person name="Pallavicini A."/>
            <person name="Perrotta G."/>
            <person name="Poncet V."/>
            <person name="Pot D."/>
            <person name="Priyono X."/>
            <person name="Rigoreau M."/>
            <person name="Rouard M."/>
            <person name="Rozas J."/>
            <person name="Tranchant-Dubreuil C."/>
            <person name="VanBuren R."/>
            <person name="Zhang Q."/>
            <person name="Andrade A.C."/>
            <person name="Argout X."/>
            <person name="Bertrand B."/>
            <person name="de Kochko A."/>
            <person name="Graziosi G."/>
            <person name="Henry R.J."/>
            <person name="Jayarama X."/>
            <person name="Ming R."/>
            <person name="Nagai C."/>
            <person name="Rounsley S."/>
            <person name="Sankoff D."/>
            <person name="Giuliano G."/>
            <person name="Albert V.A."/>
            <person name="Wincker P."/>
            <person name="Lashermes P."/>
        </authorList>
    </citation>
    <scope>NUCLEOTIDE SEQUENCE [LARGE SCALE GENOMIC DNA]</scope>
    <source>
        <strain evidence="14">cv. DH200-94</strain>
    </source>
</reference>
<dbReference type="InParanoid" id="A0A068V6D5"/>
<keyword evidence="7 12" id="KW-0560">Oxidoreductase</keyword>
<dbReference type="Pfam" id="PF00067">
    <property type="entry name" value="p450"/>
    <property type="match status" value="1"/>
</dbReference>
<evidence type="ECO:0000313" key="13">
    <source>
        <dbReference type="EMBL" id="CDP15458.1"/>
    </source>
</evidence>
<evidence type="ECO:0000256" key="8">
    <source>
        <dbReference type="ARBA" id="ARBA00023004"/>
    </source>
</evidence>
<dbReference type="InterPro" id="IPR001128">
    <property type="entry name" value="Cyt_P450"/>
</dbReference>
<proteinExistence type="inferred from homology"/>
<accession>A0A068V6D5</accession>
<evidence type="ECO:0000256" key="9">
    <source>
        <dbReference type="ARBA" id="ARBA00023033"/>
    </source>
</evidence>
<dbReference type="GO" id="GO:0016705">
    <property type="term" value="F:oxidoreductase activity, acting on paired donors, with incorporation or reduction of molecular oxygen"/>
    <property type="evidence" value="ECO:0007669"/>
    <property type="project" value="InterPro"/>
</dbReference>
<keyword evidence="14" id="KW-1185">Reference proteome</keyword>
<evidence type="ECO:0000256" key="2">
    <source>
        <dbReference type="ARBA" id="ARBA00004370"/>
    </source>
</evidence>
<evidence type="ECO:0000256" key="3">
    <source>
        <dbReference type="ARBA" id="ARBA00022617"/>
    </source>
</evidence>
<keyword evidence="6" id="KW-1133">Transmembrane helix</keyword>
<dbReference type="Proteomes" id="UP000295252">
    <property type="component" value="Chromosome V"/>
</dbReference>
<protein>
    <recommendedName>
        <fullName evidence="15">Cytochrome P450</fullName>
    </recommendedName>
</protein>
<dbReference type="InterPro" id="IPR036396">
    <property type="entry name" value="Cyt_P450_sf"/>
</dbReference>
<dbReference type="Gene3D" id="1.10.630.10">
    <property type="entry name" value="Cytochrome P450"/>
    <property type="match status" value="1"/>
</dbReference>
<dbReference type="Gramene" id="CDP15458">
    <property type="protein sequence ID" value="CDP15458"/>
    <property type="gene ID" value="GSCOC_T00043196001"/>
</dbReference>
<comment type="subcellular location">
    <subcellularLocation>
        <location evidence="2">Membrane</location>
    </subcellularLocation>
</comment>
<sequence>MSLLLNHPQELKRARAELDRTIGQNRLMEEQDLSNLPYLRSIIYESQRLYPAALLLVPCESSSDSTIGNYNIIPPKTLLMVNAWAIHRDPQLWDDPESFKLERVLGLENDASKYRFIPFGFGGRICLGAGLANRMVGLVVGTLIQYFDWERISYELVNLPEGNLNHSA</sequence>
<keyword evidence="3 11" id="KW-0349">Heme</keyword>
<keyword evidence="5 11" id="KW-0479">Metal-binding</keyword>
<name>A0A068V6D5_COFCA</name>
<dbReference type="PROSITE" id="PS00086">
    <property type="entry name" value="CYTOCHROME_P450"/>
    <property type="match status" value="1"/>
</dbReference>
<organism evidence="13 14">
    <name type="scientific">Coffea canephora</name>
    <name type="common">Robusta coffee</name>
    <dbReference type="NCBI Taxonomy" id="49390"/>
    <lineage>
        <taxon>Eukaryota</taxon>
        <taxon>Viridiplantae</taxon>
        <taxon>Streptophyta</taxon>
        <taxon>Embryophyta</taxon>
        <taxon>Tracheophyta</taxon>
        <taxon>Spermatophyta</taxon>
        <taxon>Magnoliopsida</taxon>
        <taxon>eudicotyledons</taxon>
        <taxon>Gunneridae</taxon>
        <taxon>Pentapetalae</taxon>
        <taxon>asterids</taxon>
        <taxon>lamiids</taxon>
        <taxon>Gentianales</taxon>
        <taxon>Rubiaceae</taxon>
        <taxon>Ixoroideae</taxon>
        <taxon>Gardenieae complex</taxon>
        <taxon>Bertiereae - Coffeeae clade</taxon>
        <taxon>Coffeeae</taxon>
        <taxon>Coffea</taxon>
    </lineage>
</organism>
<comment type="cofactor">
    <cofactor evidence="1 11">
        <name>heme</name>
        <dbReference type="ChEBI" id="CHEBI:30413"/>
    </cofactor>
</comment>
<dbReference type="OrthoDB" id="2789670at2759"/>
<dbReference type="AlphaFoldDB" id="A0A068V6D5"/>
<evidence type="ECO:0000256" key="6">
    <source>
        <dbReference type="ARBA" id="ARBA00022989"/>
    </source>
</evidence>
<dbReference type="GO" id="GO:0005506">
    <property type="term" value="F:iron ion binding"/>
    <property type="evidence" value="ECO:0007669"/>
    <property type="project" value="InterPro"/>
</dbReference>
<evidence type="ECO:0000313" key="14">
    <source>
        <dbReference type="Proteomes" id="UP000295252"/>
    </source>
</evidence>
<keyword evidence="10" id="KW-0472">Membrane</keyword>
<evidence type="ECO:0000256" key="1">
    <source>
        <dbReference type="ARBA" id="ARBA00001971"/>
    </source>
</evidence>
<evidence type="ECO:0000256" key="4">
    <source>
        <dbReference type="ARBA" id="ARBA00022692"/>
    </source>
</evidence>
<evidence type="ECO:0000256" key="5">
    <source>
        <dbReference type="ARBA" id="ARBA00022723"/>
    </source>
</evidence>
<evidence type="ECO:0000256" key="11">
    <source>
        <dbReference type="PIRSR" id="PIRSR602401-1"/>
    </source>
</evidence>
<dbReference type="SUPFAM" id="SSF48264">
    <property type="entry name" value="Cytochrome P450"/>
    <property type="match status" value="1"/>
</dbReference>
<keyword evidence="9 12" id="KW-0503">Monooxygenase</keyword>
<dbReference type="PANTHER" id="PTHR47947">
    <property type="entry name" value="CYTOCHROME P450 82C3-RELATED"/>
    <property type="match status" value="1"/>
</dbReference>
<dbReference type="GO" id="GO:0016020">
    <property type="term" value="C:membrane"/>
    <property type="evidence" value="ECO:0007669"/>
    <property type="project" value="UniProtKB-SubCell"/>
</dbReference>
<dbReference type="EMBL" id="HG739183">
    <property type="protein sequence ID" value="CDP15458.1"/>
    <property type="molecule type" value="Genomic_DNA"/>
</dbReference>
<keyword evidence="4" id="KW-0812">Transmembrane</keyword>
<dbReference type="GO" id="GO:0004497">
    <property type="term" value="F:monooxygenase activity"/>
    <property type="evidence" value="ECO:0007669"/>
    <property type="project" value="UniProtKB-KW"/>
</dbReference>
<dbReference type="PhylomeDB" id="A0A068V6D5"/>
<evidence type="ECO:0000256" key="12">
    <source>
        <dbReference type="RuleBase" id="RU000461"/>
    </source>
</evidence>
<dbReference type="InterPro" id="IPR050651">
    <property type="entry name" value="Plant_Cytochrome_P450_Monoox"/>
</dbReference>
<evidence type="ECO:0000256" key="7">
    <source>
        <dbReference type="ARBA" id="ARBA00023002"/>
    </source>
</evidence>
<dbReference type="PANTHER" id="PTHR47947:SF26">
    <property type="entry name" value="CYTOCHROME P450"/>
    <property type="match status" value="1"/>
</dbReference>
<dbReference type="InterPro" id="IPR017972">
    <property type="entry name" value="Cyt_P450_CS"/>
</dbReference>
<evidence type="ECO:0000256" key="10">
    <source>
        <dbReference type="ARBA" id="ARBA00023136"/>
    </source>
</evidence>
<dbReference type="STRING" id="49390.A0A068V6D5"/>
<feature type="binding site" description="axial binding residue" evidence="11">
    <location>
        <position position="126"/>
    </location>
    <ligand>
        <name>heme</name>
        <dbReference type="ChEBI" id="CHEBI:30413"/>
    </ligand>
    <ligandPart>
        <name>Fe</name>
        <dbReference type="ChEBI" id="CHEBI:18248"/>
    </ligandPart>
</feature>
<gene>
    <name evidence="13" type="ORF">GSCOC_T00043196001</name>
</gene>